<dbReference type="Proteomes" id="UP000006633">
    <property type="component" value="Chromosome"/>
</dbReference>
<dbReference type="InterPro" id="IPR029489">
    <property type="entry name" value="OGT/SEC/SPY_C"/>
</dbReference>
<dbReference type="PANTHER" id="PTHR44998">
    <property type="match status" value="1"/>
</dbReference>
<dbReference type="Gene3D" id="3.40.50.2000">
    <property type="entry name" value="Glycogen Phosphorylase B"/>
    <property type="match status" value="1"/>
</dbReference>
<evidence type="ECO:0000256" key="1">
    <source>
        <dbReference type="ARBA" id="ARBA00004922"/>
    </source>
</evidence>
<proteinExistence type="predicted"/>
<dbReference type="InterPro" id="IPR011990">
    <property type="entry name" value="TPR-like_helical_dom_sf"/>
</dbReference>
<dbReference type="GO" id="GO:0016757">
    <property type="term" value="F:glycosyltransferase activity"/>
    <property type="evidence" value="ECO:0007669"/>
    <property type="project" value="TreeGrafter"/>
</dbReference>
<dbReference type="AlphaFoldDB" id="D7A7K9"/>
<dbReference type="EMBL" id="CP002026">
    <property type="protein sequence ID" value="ADH88457.1"/>
    <property type="molecule type" value="Genomic_DNA"/>
</dbReference>
<keyword evidence="4" id="KW-0802">TPR repeat</keyword>
<dbReference type="SUPFAM" id="SSF48452">
    <property type="entry name" value="TPR-like"/>
    <property type="match status" value="2"/>
</dbReference>
<keyword evidence="7" id="KW-1185">Reference proteome</keyword>
<evidence type="ECO:0000256" key="4">
    <source>
        <dbReference type="ARBA" id="ARBA00022803"/>
    </source>
</evidence>
<dbReference type="PANTHER" id="PTHR44998:SF1">
    <property type="entry name" value="UDP-N-ACETYLGLUCOSAMINE--PEPTIDE N-ACETYLGLUCOSAMINYLTRANSFERASE 110 KDA SUBUNIT"/>
    <property type="match status" value="1"/>
</dbReference>
<dbReference type="STRING" id="639283.Snov_1138"/>
<comment type="pathway">
    <text evidence="1">Protein modification; protein glycosylation.</text>
</comment>
<keyword evidence="2" id="KW-0808">Transferase</keyword>
<sequence length="1179" mass="132302">MTSAFVSGMETVFQRTAFAKWLRLRREPTDQAWARADIALSVSDAKTAHRIYRVLVRRRPTTSHDFLLVGLANYRLGNGTRAAELLAEGHSRYPLALSLAENCLRICVEQRRLGWMIKILDARAGRAAFEQLVGQSTDWNTQVDLVALHVEAGSPELADARIEEIIRTSDNVAALWRLSDILLALGRKDEAASIYKGLSRRVADGPEAALCCSLSFERLLAPQEAADRLEAEIVRYPDVPYLREHLLRISLDNRQFNRAARLVDGEANGPEAIEAALEALNARAGSAAFEQPVSQSTDWNAQVDLVALHLETGSPELADAKIEEIIWTCDNVIALWRLSDILLAFGRKDEAASIYEKLSKRVIDGPEAALYCSLSFERLLAPQEAADRLEAQLVRYPDVPYIREHLLRISFDNGLFDRIARFVDAEANDPEAIEVALEQFSERRQQLKIVEYYIDKEDISRVKRKLSQAPGDEPDPSGSLWNIADRLEGKGFAAEAREIYQSLMTRPRESMWDAYFAGASALRLSDIAACLTVLEEGLRKYPEAVELRHFYLQMCAHQLKYERYFSFMESLSIDSDHGGRSVAEFYIYAMQLDPLIAEAVILNYKDLQRICAVETFGGLVHKALEIIGRANLSSHKARLFIFFCRYLDLDESFAATLRQMVRCRTDDGVEVSDTLKKEERVIDMLFQLTPPMVPSAAGRAEAQMHQFIDACHSLALSPVELADPISDMSNNWTPWQYLFCLGAIDAYNSAVAALESIAFKTWPKLNQTARHISDERLRPVPGRRIRIGFMVHDSMPMMSGLLSGLEPTVFETVFIRPGRMGLSRAAQDWVLRTERVVEVSDTDVYSAIEAIAAEQFDIIVSGPSIAAVFFPMMARLAHLQMVLLEPNWTDGLTNADYYISWKPAEPVDFAEFYRSKVALLKHPPYYIERHSVDEIAESTKSELRQRLFGPGAAGRVYLCANTPPKIHPYMDDMFRRLLESDPEATLVFLRGEYPPSKTLRFRLHQKLGTLIDRVVFLPTLKQEDAHRLLLAVDCCLDSFPLCGMSSSFDAAMVGVPTVTLPSEMPFGKWTATIYEHIGVSGLTARDEDEYLQIALRLAKDPVWRNGLGAELRQKAGLFIESAASVGAFAEFIARSWERHRAGLPPADWIDGRWQARATSAASVQQGAAPIEDRKAAAPA</sequence>
<protein>
    <submittedName>
        <fullName evidence="6">O-linked N-acetylglucosamine transferase SPINDLY family-like protein</fullName>
    </submittedName>
</protein>
<accession>D7A7K9</accession>
<organism evidence="6 7">
    <name type="scientific">Ancylobacter novellus (strain ATCC 8093 / DSM 506 / JCM 20403 / CCM 1077 / IAM 12100 / NBRC 12443 / NCIMB 10456)</name>
    <name type="common">Starkeya novella</name>
    <dbReference type="NCBI Taxonomy" id="639283"/>
    <lineage>
        <taxon>Bacteria</taxon>
        <taxon>Pseudomonadati</taxon>
        <taxon>Pseudomonadota</taxon>
        <taxon>Alphaproteobacteria</taxon>
        <taxon>Hyphomicrobiales</taxon>
        <taxon>Xanthobacteraceae</taxon>
        <taxon>Ancylobacter</taxon>
    </lineage>
</organism>
<gene>
    <name evidence="6" type="ordered locus">Snov_1138</name>
</gene>
<dbReference type="HOGENOM" id="CLU_273189_0_0_5"/>
<evidence type="ECO:0000259" key="5">
    <source>
        <dbReference type="Pfam" id="PF13844"/>
    </source>
</evidence>
<reference evidence="6 7" key="1">
    <citation type="journal article" date="2012" name="Stand. Genomic Sci.">
        <title>Complete genome sequence of the facultatively chemolithoautotrophic and methylotrophic alpha Proteobacterium Starkeya novella type strain (ATCC 8093(T)).</title>
        <authorList>
            <person name="Kappler U."/>
            <person name="Davenport K."/>
            <person name="Beatson S."/>
            <person name="Lucas S."/>
            <person name="Lapidus A."/>
            <person name="Copeland A."/>
            <person name="Berry K.W."/>
            <person name="Glavina Del Rio T."/>
            <person name="Hammon N."/>
            <person name="Dalin E."/>
            <person name="Tice H."/>
            <person name="Pitluck S."/>
            <person name="Richardson P."/>
            <person name="Bruce D."/>
            <person name="Goodwin L.A."/>
            <person name="Han C."/>
            <person name="Tapia R."/>
            <person name="Detter J.C."/>
            <person name="Chang Y.J."/>
            <person name="Jeffries C.D."/>
            <person name="Land M."/>
            <person name="Hauser L."/>
            <person name="Kyrpides N.C."/>
            <person name="Goker M."/>
            <person name="Ivanova N."/>
            <person name="Klenk H.P."/>
            <person name="Woyke T."/>
        </authorList>
    </citation>
    <scope>NUCLEOTIDE SEQUENCE [LARGE SCALE GENOMIC DNA]</scope>
    <source>
        <strain evidence="7">ATCC 8093 / DSM 506 / JCM 20403 / CCM 1077 / IAM 12100 / NBRC 12443 / NCIMB 10456</strain>
    </source>
</reference>
<dbReference type="Pfam" id="PF13844">
    <property type="entry name" value="Glyco_transf_41"/>
    <property type="match status" value="1"/>
</dbReference>
<evidence type="ECO:0000313" key="7">
    <source>
        <dbReference type="Proteomes" id="UP000006633"/>
    </source>
</evidence>
<name>D7A7K9_ANCN5</name>
<evidence type="ECO:0000313" key="6">
    <source>
        <dbReference type="EMBL" id="ADH88457.1"/>
    </source>
</evidence>
<feature type="domain" description="O-GlcNAc transferase C-terminal" evidence="5">
    <location>
        <begin position="956"/>
        <end position="1109"/>
    </location>
</feature>
<dbReference type="Gene3D" id="3.40.50.11380">
    <property type="match status" value="1"/>
</dbReference>
<dbReference type="SUPFAM" id="SSF53756">
    <property type="entry name" value="UDP-Glycosyltransferase/glycogen phosphorylase"/>
    <property type="match status" value="1"/>
</dbReference>
<dbReference type="eggNOG" id="COG3914">
    <property type="taxonomic scope" value="Bacteria"/>
</dbReference>
<dbReference type="eggNOG" id="COG0457">
    <property type="taxonomic scope" value="Bacteria"/>
</dbReference>
<dbReference type="GO" id="GO:0006493">
    <property type="term" value="P:protein O-linked glycosylation"/>
    <property type="evidence" value="ECO:0007669"/>
    <property type="project" value="TreeGrafter"/>
</dbReference>
<dbReference type="RefSeq" id="WP_013165962.1">
    <property type="nucleotide sequence ID" value="NC_014217.1"/>
</dbReference>
<dbReference type="Gene3D" id="1.25.40.10">
    <property type="entry name" value="Tetratricopeptide repeat domain"/>
    <property type="match status" value="3"/>
</dbReference>
<dbReference type="OrthoDB" id="146908at2"/>
<dbReference type="KEGG" id="sno:Snov_1138"/>
<dbReference type="CAZy" id="GT41">
    <property type="family name" value="Glycosyltransferase Family 41"/>
</dbReference>
<evidence type="ECO:0000256" key="3">
    <source>
        <dbReference type="ARBA" id="ARBA00022737"/>
    </source>
</evidence>
<keyword evidence="3" id="KW-0677">Repeat</keyword>
<evidence type="ECO:0000256" key="2">
    <source>
        <dbReference type="ARBA" id="ARBA00022679"/>
    </source>
</evidence>